<dbReference type="InterPro" id="IPR001264">
    <property type="entry name" value="Glyco_trans_51"/>
</dbReference>
<dbReference type="Gene3D" id="1.10.3810.10">
    <property type="entry name" value="Biosynthetic peptidoglycan transglycosylase-like"/>
    <property type="match status" value="1"/>
</dbReference>
<evidence type="ECO:0000256" key="4">
    <source>
        <dbReference type="ARBA" id="ARBA00007739"/>
    </source>
</evidence>
<dbReference type="GO" id="GO:0008360">
    <property type="term" value="P:regulation of cell shape"/>
    <property type="evidence" value="ECO:0007669"/>
    <property type="project" value="UniProtKB-KW"/>
</dbReference>
<evidence type="ECO:0000256" key="8">
    <source>
        <dbReference type="ARBA" id="ARBA00022676"/>
    </source>
</evidence>
<dbReference type="NCBIfam" id="TIGR02074">
    <property type="entry name" value="PBP_1a_fam"/>
    <property type="match status" value="1"/>
</dbReference>
<proteinExistence type="inferred from homology"/>
<evidence type="ECO:0000256" key="3">
    <source>
        <dbReference type="ARBA" id="ARBA00007090"/>
    </source>
</evidence>
<keyword evidence="8" id="KW-0328">Glycosyltransferase</keyword>
<dbReference type="InterPro" id="IPR001460">
    <property type="entry name" value="PCN-bd_Tpept"/>
</dbReference>
<comment type="pathway">
    <text evidence="2">Cell wall biogenesis; peptidoglycan biosynthesis.</text>
</comment>
<dbReference type="InterPro" id="IPR023346">
    <property type="entry name" value="Lysozyme-like_dom_sf"/>
</dbReference>
<dbReference type="Gene3D" id="3.40.710.10">
    <property type="entry name" value="DD-peptidase/beta-lactamase superfamily"/>
    <property type="match status" value="2"/>
</dbReference>
<feature type="domain" description="Penicillin-binding protein transpeptidase" evidence="19">
    <location>
        <begin position="427"/>
        <end position="682"/>
    </location>
</feature>
<evidence type="ECO:0000256" key="17">
    <source>
        <dbReference type="ARBA" id="ARBA00049902"/>
    </source>
</evidence>
<evidence type="ECO:0000256" key="18">
    <source>
        <dbReference type="SAM" id="Phobius"/>
    </source>
</evidence>
<evidence type="ECO:0000256" key="7">
    <source>
        <dbReference type="ARBA" id="ARBA00022670"/>
    </source>
</evidence>
<feature type="domain" description="Glycosyl transferase family 51" evidence="20">
    <location>
        <begin position="68"/>
        <end position="245"/>
    </location>
</feature>
<dbReference type="PANTHER" id="PTHR32282:SF11">
    <property type="entry name" value="PENICILLIN-BINDING PROTEIN 1B"/>
    <property type="match status" value="1"/>
</dbReference>
<sequence length="783" mass="87566">MKKVNTNENKTDNKKYLKLFWKLFAGGISSVVLFFLLINWGVFGSMPTFDELENPLSSVATEIISADGKTIGKFYLENRVPVKYSDLPQHLVDALIATEDERFRSHSGIDGRGTLRAISGLGTSGGASTITQQLAKNLFHGSSGSKNIVLRGIQKFKEWIIAVKLERQYTKDEILAYYLNTVDFVSNAYGIRSASNIYFNKEPKDLTVEESAVLVGMLQAPSKFNPRFNPERSQARRNIVLHQMERNGYLTEAEKLKYQAMPIVIDYSPDTHTEGVGTYFREYLRDYMRKWVKENPKKDGSTYDIYRDGLRIYTTLDSRMQNYAEEAVQEHLSNLQKEFFKQQKGNNNAPFIQLSKSESEKIIERAMRNSERWKQMTNEGKSEEDIIKSFGVKTKMEVFTWKGAKDTLMTPRDSIIYYKHFLQTGMMSMDPLNGDIKAWVGGIDYKYFQYDHVAQGARQVGSTFKPFVYATAIEQLGMSPCDSIYDSQFTMPKGRYGISKDWSPKNSGGKYYGLVNLKYALAQSLNTVTAKLMDRVGPKAVIDLTRELGVKADIPASPAISLGAVEITVSDMVAAYSTFANHGVYVKPRFVNKITDKNGVVLFESQPETKDVMSKDIAYAIVKLLTGVTEGGSGGRLRYTGSGGAGYHVMTGYPYGFTNPIAGKTGTTQNNSDGWFIGMVPNLATGVWVGNEDRAAHFKSTAYGQGATMALPIWAIYMRKCYNDKTLHVSKEDFERPANLSVNVDCWKRTATVVDSLGGVAPGSAKKDSLAAPKQSVVEEFDF</sequence>
<organism evidence="21 22">
    <name type="scientific">Paenimyroides tangerinum</name>
    <dbReference type="NCBI Taxonomy" id="2488728"/>
    <lineage>
        <taxon>Bacteria</taxon>
        <taxon>Pseudomonadati</taxon>
        <taxon>Bacteroidota</taxon>
        <taxon>Flavobacteriia</taxon>
        <taxon>Flavobacteriales</taxon>
        <taxon>Flavobacteriaceae</taxon>
        <taxon>Paenimyroides</taxon>
    </lineage>
</organism>
<keyword evidence="15" id="KW-0961">Cell wall biogenesis/degradation</keyword>
<evidence type="ECO:0000256" key="16">
    <source>
        <dbReference type="ARBA" id="ARBA00034000"/>
    </source>
</evidence>
<dbReference type="GO" id="GO:0006508">
    <property type="term" value="P:proteolysis"/>
    <property type="evidence" value="ECO:0007669"/>
    <property type="project" value="UniProtKB-KW"/>
</dbReference>
<name>A0A3P3W3H2_9FLAO</name>
<dbReference type="GO" id="GO:0030288">
    <property type="term" value="C:outer membrane-bounded periplasmic space"/>
    <property type="evidence" value="ECO:0007669"/>
    <property type="project" value="TreeGrafter"/>
</dbReference>
<reference evidence="21 22" key="1">
    <citation type="submission" date="2018-11" db="EMBL/GenBank/DDBJ databases">
        <title>Flavobacterium sp. nov., YIM 102701-2 draft genome.</title>
        <authorList>
            <person name="Li G."/>
            <person name="Jiang Y."/>
        </authorList>
    </citation>
    <scope>NUCLEOTIDE SEQUENCE [LARGE SCALE GENOMIC DNA]</scope>
    <source>
        <strain evidence="21 22">YIM 102701-2</strain>
    </source>
</reference>
<comment type="similarity">
    <text evidence="3">In the C-terminal section; belongs to the transpeptidase family.</text>
</comment>
<dbReference type="Proteomes" id="UP000275719">
    <property type="component" value="Unassembled WGS sequence"/>
</dbReference>
<gene>
    <name evidence="21" type="ORF">EG240_11090</name>
</gene>
<keyword evidence="10" id="KW-0378">Hydrolase</keyword>
<evidence type="ECO:0000256" key="10">
    <source>
        <dbReference type="ARBA" id="ARBA00022801"/>
    </source>
</evidence>
<evidence type="ECO:0000256" key="9">
    <source>
        <dbReference type="ARBA" id="ARBA00022679"/>
    </source>
</evidence>
<evidence type="ECO:0000256" key="2">
    <source>
        <dbReference type="ARBA" id="ARBA00004752"/>
    </source>
</evidence>
<comment type="caution">
    <text evidence="21">The sequence shown here is derived from an EMBL/GenBank/DDBJ whole genome shotgun (WGS) entry which is preliminary data.</text>
</comment>
<evidence type="ECO:0000256" key="5">
    <source>
        <dbReference type="ARBA" id="ARBA00022475"/>
    </source>
</evidence>
<protein>
    <submittedName>
        <fullName evidence="21">PBP1A family penicillin-binding protein</fullName>
    </submittedName>
</protein>
<evidence type="ECO:0000256" key="13">
    <source>
        <dbReference type="ARBA" id="ARBA00023136"/>
    </source>
</evidence>
<dbReference type="OrthoDB" id="9766909at2"/>
<dbReference type="GO" id="GO:0008955">
    <property type="term" value="F:peptidoglycan glycosyltransferase activity"/>
    <property type="evidence" value="ECO:0007669"/>
    <property type="project" value="UniProtKB-EC"/>
</dbReference>
<keyword evidence="14" id="KW-0511">Multifunctional enzyme</keyword>
<evidence type="ECO:0000256" key="12">
    <source>
        <dbReference type="ARBA" id="ARBA00022984"/>
    </source>
</evidence>
<dbReference type="Pfam" id="PF00905">
    <property type="entry name" value="Transpeptidase"/>
    <property type="match status" value="1"/>
</dbReference>
<keyword evidence="13 18" id="KW-0472">Membrane</keyword>
<keyword evidence="9" id="KW-0808">Transferase</keyword>
<dbReference type="GO" id="GO:0008658">
    <property type="term" value="F:penicillin binding"/>
    <property type="evidence" value="ECO:0007669"/>
    <property type="project" value="InterPro"/>
</dbReference>
<evidence type="ECO:0000259" key="20">
    <source>
        <dbReference type="Pfam" id="PF00912"/>
    </source>
</evidence>
<dbReference type="RefSeq" id="WP_125019459.1">
    <property type="nucleotide sequence ID" value="NZ_RQVQ01000024.1"/>
</dbReference>
<dbReference type="InterPro" id="IPR050396">
    <property type="entry name" value="Glycosyltr_51/Transpeptidase"/>
</dbReference>
<dbReference type="SUPFAM" id="SSF56601">
    <property type="entry name" value="beta-lactamase/transpeptidase-like"/>
    <property type="match status" value="1"/>
</dbReference>
<dbReference type="GO" id="GO:0009252">
    <property type="term" value="P:peptidoglycan biosynthetic process"/>
    <property type="evidence" value="ECO:0007669"/>
    <property type="project" value="UniProtKB-KW"/>
</dbReference>
<evidence type="ECO:0000256" key="15">
    <source>
        <dbReference type="ARBA" id="ARBA00023316"/>
    </source>
</evidence>
<dbReference type="InterPro" id="IPR012338">
    <property type="entry name" value="Beta-lactam/transpept-like"/>
</dbReference>
<accession>A0A3P3W3H2</accession>
<dbReference type="EMBL" id="RQVQ01000024">
    <property type="protein sequence ID" value="RRJ89652.1"/>
    <property type="molecule type" value="Genomic_DNA"/>
</dbReference>
<keyword evidence="22" id="KW-1185">Reference proteome</keyword>
<keyword evidence="11" id="KW-0133">Cell shape</keyword>
<dbReference type="GO" id="GO:0071555">
    <property type="term" value="P:cell wall organization"/>
    <property type="evidence" value="ECO:0007669"/>
    <property type="project" value="UniProtKB-KW"/>
</dbReference>
<evidence type="ECO:0000256" key="1">
    <source>
        <dbReference type="ARBA" id="ARBA00004236"/>
    </source>
</evidence>
<dbReference type="PANTHER" id="PTHR32282">
    <property type="entry name" value="BINDING PROTEIN TRANSPEPTIDASE, PUTATIVE-RELATED"/>
    <property type="match status" value="1"/>
</dbReference>
<evidence type="ECO:0000313" key="21">
    <source>
        <dbReference type="EMBL" id="RRJ89652.1"/>
    </source>
</evidence>
<keyword evidence="7" id="KW-0645">Protease</keyword>
<dbReference type="InterPro" id="IPR036950">
    <property type="entry name" value="PBP_transglycosylase"/>
</dbReference>
<dbReference type="AlphaFoldDB" id="A0A3P3W3H2"/>
<evidence type="ECO:0000256" key="14">
    <source>
        <dbReference type="ARBA" id="ARBA00023268"/>
    </source>
</evidence>
<evidence type="ECO:0000313" key="22">
    <source>
        <dbReference type="Proteomes" id="UP000275719"/>
    </source>
</evidence>
<keyword evidence="18" id="KW-1133">Transmembrane helix</keyword>
<keyword evidence="12" id="KW-0573">Peptidoglycan synthesis</keyword>
<feature type="transmembrane region" description="Helical" evidence="18">
    <location>
        <begin position="20"/>
        <end position="43"/>
    </location>
</feature>
<keyword evidence="6" id="KW-0121">Carboxypeptidase</keyword>
<evidence type="ECO:0000259" key="19">
    <source>
        <dbReference type="Pfam" id="PF00905"/>
    </source>
</evidence>
<comment type="catalytic activity">
    <reaction evidence="16">
        <text>Preferential cleavage: (Ac)2-L-Lys-D-Ala-|-D-Ala. Also transpeptidation of peptidyl-alanyl moieties that are N-acyl substituents of D-alanine.</text>
        <dbReference type="EC" id="3.4.16.4"/>
    </reaction>
</comment>
<comment type="similarity">
    <text evidence="4">In the N-terminal section; belongs to the glycosyltransferase 51 family.</text>
</comment>
<comment type="subcellular location">
    <subcellularLocation>
        <location evidence="1">Cell membrane</location>
    </subcellularLocation>
</comment>
<evidence type="ECO:0000256" key="11">
    <source>
        <dbReference type="ARBA" id="ARBA00022960"/>
    </source>
</evidence>
<dbReference type="Pfam" id="PF00912">
    <property type="entry name" value="Transgly"/>
    <property type="match status" value="1"/>
</dbReference>
<comment type="catalytic activity">
    <reaction evidence="17">
        <text>[GlcNAc-(1-&gt;4)-Mur2Ac(oyl-L-Ala-gamma-D-Glu-L-Lys-D-Ala-D-Ala)](n)-di-trans,octa-cis-undecaprenyl diphosphate + beta-D-GlcNAc-(1-&gt;4)-Mur2Ac(oyl-L-Ala-gamma-D-Glu-L-Lys-D-Ala-D-Ala)-di-trans,octa-cis-undecaprenyl diphosphate = [GlcNAc-(1-&gt;4)-Mur2Ac(oyl-L-Ala-gamma-D-Glu-L-Lys-D-Ala-D-Ala)](n+1)-di-trans,octa-cis-undecaprenyl diphosphate + di-trans,octa-cis-undecaprenyl diphosphate + H(+)</text>
        <dbReference type="Rhea" id="RHEA:23708"/>
        <dbReference type="Rhea" id="RHEA-COMP:9602"/>
        <dbReference type="Rhea" id="RHEA-COMP:9603"/>
        <dbReference type="ChEBI" id="CHEBI:15378"/>
        <dbReference type="ChEBI" id="CHEBI:58405"/>
        <dbReference type="ChEBI" id="CHEBI:60033"/>
        <dbReference type="ChEBI" id="CHEBI:78435"/>
        <dbReference type="EC" id="2.4.99.28"/>
    </reaction>
</comment>
<evidence type="ECO:0000256" key="6">
    <source>
        <dbReference type="ARBA" id="ARBA00022645"/>
    </source>
</evidence>
<keyword evidence="18" id="KW-0812">Transmembrane</keyword>
<dbReference type="GO" id="GO:0009002">
    <property type="term" value="F:serine-type D-Ala-D-Ala carboxypeptidase activity"/>
    <property type="evidence" value="ECO:0007669"/>
    <property type="project" value="UniProtKB-EC"/>
</dbReference>
<keyword evidence="5" id="KW-1003">Cell membrane</keyword>
<dbReference type="SUPFAM" id="SSF53955">
    <property type="entry name" value="Lysozyme-like"/>
    <property type="match status" value="1"/>
</dbReference>
<dbReference type="GO" id="GO:0005886">
    <property type="term" value="C:plasma membrane"/>
    <property type="evidence" value="ECO:0007669"/>
    <property type="project" value="UniProtKB-SubCell"/>
</dbReference>